<reference evidence="3" key="1">
    <citation type="journal article" date="2019" name="Int. J. Syst. Evol. Microbiol.">
        <title>The Global Catalogue of Microorganisms (GCM) 10K type strain sequencing project: providing services to taxonomists for standard genome sequencing and annotation.</title>
        <authorList>
            <consortium name="The Broad Institute Genomics Platform"/>
            <consortium name="The Broad Institute Genome Sequencing Center for Infectious Disease"/>
            <person name="Wu L."/>
            <person name="Ma J."/>
        </authorList>
    </citation>
    <scope>NUCLEOTIDE SEQUENCE [LARGE SCALE GENOMIC DNA]</scope>
    <source>
        <strain evidence="3">CCUG 53903</strain>
    </source>
</reference>
<dbReference type="Gene3D" id="1.10.238.10">
    <property type="entry name" value="EF-hand"/>
    <property type="match status" value="1"/>
</dbReference>
<dbReference type="Pfam" id="PF13499">
    <property type="entry name" value="EF-hand_7"/>
    <property type="match status" value="1"/>
</dbReference>
<accession>A0ABW1D0X8</accession>
<dbReference type="InterPro" id="IPR018247">
    <property type="entry name" value="EF_Hand_1_Ca_BS"/>
</dbReference>
<dbReference type="Proteomes" id="UP001596058">
    <property type="component" value="Unassembled WGS sequence"/>
</dbReference>
<dbReference type="SUPFAM" id="SSF47473">
    <property type="entry name" value="EF-hand"/>
    <property type="match status" value="1"/>
</dbReference>
<evidence type="ECO:0000313" key="3">
    <source>
        <dbReference type="Proteomes" id="UP001596058"/>
    </source>
</evidence>
<dbReference type="PROSITE" id="PS50222">
    <property type="entry name" value="EF_HAND_2"/>
    <property type="match status" value="1"/>
</dbReference>
<keyword evidence="3" id="KW-1185">Reference proteome</keyword>
<evidence type="ECO:0000313" key="2">
    <source>
        <dbReference type="EMBL" id="MFC5830721.1"/>
    </source>
</evidence>
<dbReference type="SMART" id="SM00054">
    <property type="entry name" value="EFh"/>
    <property type="match status" value="2"/>
</dbReference>
<proteinExistence type="predicted"/>
<organism evidence="2 3">
    <name type="scientific">Nonomuraea insulae</name>
    <dbReference type="NCBI Taxonomy" id="1616787"/>
    <lineage>
        <taxon>Bacteria</taxon>
        <taxon>Bacillati</taxon>
        <taxon>Actinomycetota</taxon>
        <taxon>Actinomycetes</taxon>
        <taxon>Streptosporangiales</taxon>
        <taxon>Streptosporangiaceae</taxon>
        <taxon>Nonomuraea</taxon>
    </lineage>
</organism>
<dbReference type="InterPro" id="IPR002048">
    <property type="entry name" value="EF_hand_dom"/>
</dbReference>
<sequence>MSETRRKGGPVSAEPTDERLAQLKSTFASIDTDGDGYISEVELNRHFPDLPAEALGAMSQEADFDQDGRYSFEEFVRIAQTPSPPQ</sequence>
<protein>
    <submittedName>
        <fullName evidence="2">EF-hand domain-containing protein</fullName>
    </submittedName>
</protein>
<gene>
    <name evidence="2" type="ORF">ACFPZ3_43305</name>
</gene>
<dbReference type="PROSITE" id="PS00018">
    <property type="entry name" value="EF_HAND_1"/>
    <property type="match status" value="1"/>
</dbReference>
<dbReference type="CDD" id="cd00051">
    <property type="entry name" value="EFh"/>
    <property type="match status" value="1"/>
</dbReference>
<evidence type="ECO:0000259" key="1">
    <source>
        <dbReference type="PROSITE" id="PS50222"/>
    </source>
</evidence>
<dbReference type="RefSeq" id="WP_379520208.1">
    <property type="nucleotide sequence ID" value="NZ_JBHSPA010000057.1"/>
</dbReference>
<name>A0ABW1D0X8_9ACTN</name>
<dbReference type="InterPro" id="IPR011992">
    <property type="entry name" value="EF-hand-dom_pair"/>
</dbReference>
<dbReference type="EMBL" id="JBHSPA010000057">
    <property type="protein sequence ID" value="MFC5830721.1"/>
    <property type="molecule type" value="Genomic_DNA"/>
</dbReference>
<comment type="caution">
    <text evidence="2">The sequence shown here is derived from an EMBL/GenBank/DDBJ whole genome shotgun (WGS) entry which is preliminary data.</text>
</comment>
<feature type="domain" description="EF-hand" evidence="1">
    <location>
        <begin position="18"/>
        <end position="53"/>
    </location>
</feature>